<dbReference type="AlphaFoldDB" id="A0A0K8RAI4"/>
<protein>
    <submittedName>
        <fullName evidence="1">Uncharacterized protein</fullName>
    </submittedName>
</protein>
<sequence>MTTFLGALLQFSSYYIRYGRYINTRPLGTLFTVQKILYHIGRHIAPVCLINRCVPPALLKIKGRTQNSVGFAHKCRRNYKGAQRTQRPNVNIVCCMLHNTNVATPRLVAFLIERRPHDHNFVLSMMLVTQRWSVP</sequence>
<evidence type="ECO:0000313" key="1">
    <source>
        <dbReference type="EMBL" id="JAA68152.1"/>
    </source>
</evidence>
<dbReference type="EMBL" id="GADI01005656">
    <property type="protein sequence ID" value="JAA68152.1"/>
    <property type="molecule type" value="mRNA"/>
</dbReference>
<organism evidence="1">
    <name type="scientific">Ixodes ricinus</name>
    <name type="common">Common tick</name>
    <name type="synonym">Acarus ricinus</name>
    <dbReference type="NCBI Taxonomy" id="34613"/>
    <lineage>
        <taxon>Eukaryota</taxon>
        <taxon>Metazoa</taxon>
        <taxon>Ecdysozoa</taxon>
        <taxon>Arthropoda</taxon>
        <taxon>Chelicerata</taxon>
        <taxon>Arachnida</taxon>
        <taxon>Acari</taxon>
        <taxon>Parasitiformes</taxon>
        <taxon>Ixodida</taxon>
        <taxon>Ixodoidea</taxon>
        <taxon>Ixodidae</taxon>
        <taxon>Ixodinae</taxon>
        <taxon>Ixodes</taxon>
    </lineage>
</organism>
<proteinExistence type="evidence at transcript level"/>
<reference evidence="1" key="1">
    <citation type="submission" date="2012-12" db="EMBL/GenBank/DDBJ databases">
        <title>Identification and characterization of a phenylalanine ammonia-lyase gene family in Isatis indigotica Fort.</title>
        <authorList>
            <person name="Liu Q."/>
            <person name="Chen J."/>
            <person name="Zhou X."/>
            <person name="Di P."/>
            <person name="Xiao Y."/>
            <person name="Xuan H."/>
            <person name="Zhang L."/>
            <person name="Chen W."/>
        </authorList>
    </citation>
    <scope>NUCLEOTIDE SEQUENCE</scope>
    <source>
        <tissue evidence="1">Salivary gland</tissue>
    </source>
</reference>
<accession>A0A0K8RAI4</accession>
<name>A0A0K8RAI4_IXORI</name>